<dbReference type="EMBL" id="QJKJ01000617">
    <property type="protein sequence ID" value="RDY11572.1"/>
    <property type="molecule type" value="Genomic_DNA"/>
</dbReference>
<keyword evidence="2" id="KW-1185">Reference proteome</keyword>
<feature type="non-terminal residue" evidence="1">
    <location>
        <position position="1"/>
    </location>
</feature>
<organism evidence="1 2">
    <name type="scientific">Mucuna pruriens</name>
    <name type="common">Velvet bean</name>
    <name type="synonym">Dolichos pruriens</name>
    <dbReference type="NCBI Taxonomy" id="157652"/>
    <lineage>
        <taxon>Eukaryota</taxon>
        <taxon>Viridiplantae</taxon>
        <taxon>Streptophyta</taxon>
        <taxon>Embryophyta</taxon>
        <taxon>Tracheophyta</taxon>
        <taxon>Spermatophyta</taxon>
        <taxon>Magnoliopsida</taxon>
        <taxon>eudicotyledons</taxon>
        <taxon>Gunneridae</taxon>
        <taxon>Pentapetalae</taxon>
        <taxon>rosids</taxon>
        <taxon>fabids</taxon>
        <taxon>Fabales</taxon>
        <taxon>Fabaceae</taxon>
        <taxon>Papilionoideae</taxon>
        <taxon>50 kb inversion clade</taxon>
        <taxon>NPAAA clade</taxon>
        <taxon>indigoferoid/millettioid clade</taxon>
        <taxon>Phaseoleae</taxon>
        <taxon>Mucuna</taxon>
    </lineage>
</organism>
<gene>
    <name evidence="1" type="ORF">CR513_03740</name>
</gene>
<proteinExistence type="predicted"/>
<accession>A0A371I972</accession>
<comment type="caution">
    <text evidence="1">The sequence shown here is derived from an EMBL/GenBank/DDBJ whole genome shotgun (WGS) entry which is preliminary data.</text>
</comment>
<protein>
    <submittedName>
        <fullName evidence="1">Uncharacterized protein</fullName>
    </submittedName>
</protein>
<name>A0A371I972_MUCPR</name>
<evidence type="ECO:0000313" key="1">
    <source>
        <dbReference type="EMBL" id="RDY11572.1"/>
    </source>
</evidence>
<feature type="non-terminal residue" evidence="1">
    <location>
        <position position="265"/>
    </location>
</feature>
<reference evidence="1" key="1">
    <citation type="submission" date="2018-05" db="EMBL/GenBank/DDBJ databases">
        <title>Draft genome of Mucuna pruriens seed.</title>
        <authorList>
            <person name="Nnadi N.E."/>
            <person name="Vos R."/>
            <person name="Hasami M.H."/>
            <person name="Devisetty U.K."/>
            <person name="Aguiy J.C."/>
        </authorList>
    </citation>
    <scope>NUCLEOTIDE SEQUENCE [LARGE SCALE GENOMIC DNA]</scope>
    <source>
        <strain evidence="1">JCA_2017</strain>
    </source>
</reference>
<dbReference type="Proteomes" id="UP000257109">
    <property type="component" value="Unassembled WGS sequence"/>
</dbReference>
<sequence length="265" mass="29679">VPVSPDSLLLATGYYPNIGLALTQSTRRSLKHHGTKRKEVNLGLGMKCASALRSASGSGVGMRISFRHGVGLRSRHKSREEAVKNVKAQFKSIQKASISYFIDEEKVDTSTTSKEYATLLQDLPTFHSSDWLITSLKAPSPKDCALLGSETYITYAIIATILGIRGIFTLLDLDKVGYKGKPFIVAFQAKQVFYVHDPSNKGISNLVEENITSSRFMWQPWLEARSVFFIMIRNMLRRSPMMFYIQIIIGENGFHMLVSNGTFKM</sequence>
<evidence type="ECO:0000313" key="2">
    <source>
        <dbReference type="Proteomes" id="UP000257109"/>
    </source>
</evidence>
<dbReference type="AlphaFoldDB" id="A0A371I972"/>